<dbReference type="OrthoDB" id="2354757at2759"/>
<feature type="transmembrane region" description="Helical" evidence="5">
    <location>
        <begin position="7"/>
        <end position="27"/>
    </location>
</feature>
<feature type="transmembrane region" description="Helical" evidence="5">
    <location>
        <begin position="110"/>
        <end position="135"/>
    </location>
</feature>
<keyword evidence="7" id="KW-1185">Reference proteome</keyword>
<evidence type="ECO:0000256" key="4">
    <source>
        <dbReference type="ARBA" id="ARBA00023136"/>
    </source>
</evidence>
<dbReference type="InterPro" id="IPR051380">
    <property type="entry name" value="pH-response_reg_palI/RIM9"/>
</dbReference>
<dbReference type="GO" id="GO:0005886">
    <property type="term" value="C:plasma membrane"/>
    <property type="evidence" value="ECO:0007669"/>
    <property type="project" value="InterPro"/>
</dbReference>
<dbReference type="RefSeq" id="XP_007397022.1">
    <property type="nucleotide sequence ID" value="XM_007396960.1"/>
</dbReference>
<reference evidence="6 7" key="1">
    <citation type="journal article" date="2012" name="BMC Genomics">
        <title>Comparative genomics of the white-rot fungi, Phanerochaete carnosa and P. chrysosporium, to elucidate the genetic basis of the distinct wood types they colonize.</title>
        <authorList>
            <person name="Suzuki H."/>
            <person name="MacDonald J."/>
            <person name="Syed K."/>
            <person name="Salamov A."/>
            <person name="Hori C."/>
            <person name="Aerts A."/>
            <person name="Henrissat B."/>
            <person name="Wiebenga A."/>
            <person name="vanKuyk P.A."/>
            <person name="Barry K."/>
            <person name="Lindquist E."/>
            <person name="LaButti K."/>
            <person name="Lapidus A."/>
            <person name="Lucas S."/>
            <person name="Coutinho P."/>
            <person name="Gong Y."/>
            <person name="Samejima M."/>
            <person name="Mahadevan R."/>
            <person name="Abou-Zaid M."/>
            <person name="de Vries R.P."/>
            <person name="Igarashi K."/>
            <person name="Yadav J.S."/>
            <person name="Grigoriev I.V."/>
            <person name="Master E.R."/>
        </authorList>
    </citation>
    <scope>NUCLEOTIDE SEQUENCE [LARGE SCALE GENOMIC DNA]</scope>
    <source>
        <strain evidence="6 7">HHB-10118-sp</strain>
    </source>
</reference>
<comment type="subcellular location">
    <subcellularLocation>
        <location evidence="1">Membrane</location>
        <topology evidence="1">Multi-pass membrane protein</topology>
    </subcellularLocation>
</comment>
<sequence>MAAGAAIPGLFFTFVAMVLLIFASVSAPTWNAVSFLNVPGIHFGVFGFTGSQTHVGYNFPAPVGDSELNDSTFYRLTQTLILIPIAAGLAGLAFLFGVCGAGYHRVGTILMSLVSALAMLITLVAWILEMVLFGIAHHHSRERGVNATWGNANWLVLGALVALFIGFVTATCGVFGSYRARRRA</sequence>
<name>K5W5V5_PHACS</name>
<organism evidence="6 7">
    <name type="scientific">Phanerochaete carnosa (strain HHB-10118-sp)</name>
    <name type="common">White-rot fungus</name>
    <name type="synonym">Peniophora carnosa</name>
    <dbReference type="NCBI Taxonomy" id="650164"/>
    <lineage>
        <taxon>Eukaryota</taxon>
        <taxon>Fungi</taxon>
        <taxon>Dikarya</taxon>
        <taxon>Basidiomycota</taxon>
        <taxon>Agaricomycotina</taxon>
        <taxon>Agaricomycetes</taxon>
        <taxon>Polyporales</taxon>
        <taxon>Phanerochaetaceae</taxon>
        <taxon>Phanerochaete</taxon>
    </lineage>
</organism>
<feature type="transmembrane region" description="Helical" evidence="5">
    <location>
        <begin position="155"/>
        <end position="178"/>
    </location>
</feature>
<accession>K5W5V5</accession>
<keyword evidence="4 5" id="KW-0472">Membrane</keyword>
<evidence type="ECO:0008006" key="8">
    <source>
        <dbReference type="Google" id="ProtNLM"/>
    </source>
</evidence>
<evidence type="ECO:0000256" key="1">
    <source>
        <dbReference type="ARBA" id="ARBA00004141"/>
    </source>
</evidence>
<dbReference type="Proteomes" id="UP000008370">
    <property type="component" value="Unassembled WGS sequence"/>
</dbReference>
<dbReference type="PANTHER" id="PTHR28013">
    <property type="entry name" value="PROTEIN DCV1-RELATED"/>
    <property type="match status" value="1"/>
</dbReference>
<gene>
    <name evidence="6" type="ORF">PHACADRAFT_258107</name>
</gene>
<dbReference type="Pfam" id="PF06687">
    <property type="entry name" value="SUR7"/>
    <property type="match status" value="1"/>
</dbReference>
<keyword evidence="3 5" id="KW-1133">Transmembrane helix</keyword>
<dbReference type="AlphaFoldDB" id="K5W5V5"/>
<feature type="transmembrane region" description="Helical" evidence="5">
    <location>
        <begin position="81"/>
        <end position="103"/>
    </location>
</feature>
<evidence type="ECO:0000313" key="7">
    <source>
        <dbReference type="Proteomes" id="UP000008370"/>
    </source>
</evidence>
<dbReference type="GeneID" id="18917026"/>
<evidence type="ECO:0000256" key="3">
    <source>
        <dbReference type="ARBA" id="ARBA00022989"/>
    </source>
</evidence>
<dbReference type="PANTHER" id="PTHR28013:SF3">
    <property type="entry name" value="PROTEIN DCV1-RELATED"/>
    <property type="match status" value="1"/>
</dbReference>
<evidence type="ECO:0000313" key="6">
    <source>
        <dbReference type="EMBL" id="EKM54324.1"/>
    </source>
</evidence>
<evidence type="ECO:0000256" key="5">
    <source>
        <dbReference type="SAM" id="Phobius"/>
    </source>
</evidence>
<dbReference type="InterPro" id="IPR009571">
    <property type="entry name" value="SUR7/Rim9-like_fungi"/>
</dbReference>
<dbReference type="GO" id="GO:0032153">
    <property type="term" value="C:cell division site"/>
    <property type="evidence" value="ECO:0007669"/>
    <property type="project" value="TreeGrafter"/>
</dbReference>
<evidence type="ECO:0000256" key="2">
    <source>
        <dbReference type="ARBA" id="ARBA00022692"/>
    </source>
</evidence>
<dbReference type="InParanoid" id="K5W5V5"/>
<dbReference type="EMBL" id="JH930473">
    <property type="protein sequence ID" value="EKM54324.1"/>
    <property type="molecule type" value="Genomic_DNA"/>
</dbReference>
<proteinExistence type="predicted"/>
<dbReference type="GO" id="GO:0035838">
    <property type="term" value="C:growing cell tip"/>
    <property type="evidence" value="ECO:0007669"/>
    <property type="project" value="TreeGrafter"/>
</dbReference>
<dbReference type="KEGG" id="pco:PHACADRAFT_258107"/>
<dbReference type="HOGENOM" id="CLU_076420_3_0_1"/>
<protein>
    <recommendedName>
        <fullName evidence="8">Pali-domain-containing protein</fullName>
    </recommendedName>
</protein>
<keyword evidence="2 5" id="KW-0812">Transmembrane</keyword>